<protein>
    <submittedName>
        <fullName evidence="1">Uncharacterized protein</fullName>
    </submittedName>
</protein>
<accession>A0A6G4A3V8</accession>
<dbReference type="EMBL" id="JAAIKC010000014">
    <property type="protein sequence ID" value="NEW09153.1"/>
    <property type="molecule type" value="Genomic_DNA"/>
</dbReference>
<reference evidence="1" key="1">
    <citation type="submission" date="2020-02" db="EMBL/GenBank/DDBJ databases">
        <authorList>
            <person name="Shen X.-R."/>
            <person name="Zhang Y.-X."/>
        </authorList>
    </citation>
    <scope>NUCLEOTIDE SEQUENCE</scope>
    <source>
        <strain evidence="1">SYP-B3998</strain>
    </source>
</reference>
<dbReference type="RefSeq" id="WP_163952741.1">
    <property type="nucleotide sequence ID" value="NZ_JAAIKC010000014.1"/>
</dbReference>
<dbReference type="AlphaFoldDB" id="A0A6G4A3V8"/>
<comment type="caution">
    <text evidence="1">The sequence shown here is derived from an EMBL/GenBank/DDBJ whole genome shotgun (WGS) entry which is preliminary data.</text>
</comment>
<evidence type="ECO:0000313" key="1">
    <source>
        <dbReference type="EMBL" id="NEW09153.1"/>
    </source>
</evidence>
<gene>
    <name evidence="1" type="ORF">GK047_24570</name>
</gene>
<name>A0A6G4A3V8_9BACL</name>
<proteinExistence type="predicted"/>
<organism evidence="1">
    <name type="scientific">Paenibacillus sp. SYP-B3998</name>
    <dbReference type="NCBI Taxonomy" id="2678564"/>
    <lineage>
        <taxon>Bacteria</taxon>
        <taxon>Bacillati</taxon>
        <taxon>Bacillota</taxon>
        <taxon>Bacilli</taxon>
        <taxon>Bacillales</taxon>
        <taxon>Paenibacillaceae</taxon>
        <taxon>Paenibacillus</taxon>
    </lineage>
</organism>
<sequence>MTKKYESTEEYLKSSYKGEFLVFFRYFIEGYLIPRVKFEELMEVVKDFRSRENEEFVNGLLREANLLFEKKDWDFVKSFVKTHGKRGLSNDRPKIMIEVLIEGLS</sequence>